<dbReference type="PANTHER" id="PTHR45798">
    <property type="entry name" value="RING-H2 FINGER PROTEIN ATL61-RELATED-RELATED"/>
    <property type="match status" value="1"/>
</dbReference>
<feature type="transmembrane region" description="Helical" evidence="6">
    <location>
        <begin position="207"/>
        <end position="238"/>
    </location>
</feature>
<keyword evidence="6" id="KW-1133">Transmembrane helix</keyword>
<evidence type="ECO:0000313" key="8">
    <source>
        <dbReference type="EMBL" id="GFE55006.1"/>
    </source>
</evidence>
<dbReference type="InterPro" id="IPR001841">
    <property type="entry name" value="Znf_RING"/>
</dbReference>
<evidence type="ECO:0000256" key="6">
    <source>
        <dbReference type="SAM" id="Phobius"/>
    </source>
</evidence>
<dbReference type="CDD" id="cd16454">
    <property type="entry name" value="RING-H2_PA-TM-RING"/>
    <property type="match status" value="1"/>
</dbReference>
<evidence type="ECO:0000256" key="5">
    <source>
        <dbReference type="SAM" id="MobiDB-lite"/>
    </source>
</evidence>
<dbReference type="GO" id="GO:0008270">
    <property type="term" value="F:zinc ion binding"/>
    <property type="evidence" value="ECO:0007669"/>
    <property type="project" value="UniProtKB-KW"/>
</dbReference>
<protein>
    <submittedName>
        <fullName evidence="8">Zinc C3HC4 type RING finger domain-containing protein, putative</fullName>
    </submittedName>
</protein>
<keyword evidence="3" id="KW-0862">Zinc</keyword>
<dbReference type="PANTHER" id="PTHR45798:SF97">
    <property type="entry name" value="ALCOHOL-SENSITIVE RING FINGER PROTEIN 1"/>
    <property type="match status" value="1"/>
</dbReference>
<comment type="caution">
    <text evidence="8">The sequence shown here is derived from an EMBL/GenBank/DDBJ whole genome shotgun (WGS) entry which is preliminary data.</text>
</comment>
<keyword evidence="6" id="KW-0472">Membrane</keyword>
<keyword evidence="2 4" id="KW-0863">Zinc-finger</keyword>
<dbReference type="OrthoDB" id="21204at2759"/>
<dbReference type="PROSITE" id="PS50089">
    <property type="entry name" value="ZF_RING_2"/>
    <property type="match status" value="1"/>
</dbReference>
<feature type="region of interest" description="Disordered" evidence="5">
    <location>
        <begin position="275"/>
        <end position="320"/>
    </location>
</feature>
<dbReference type="Gene3D" id="3.30.40.10">
    <property type="entry name" value="Zinc/RING finger domain, C3HC4 (zinc finger)"/>
    <property type="match status" value="1"/>
</dbReference>
<feature type="transmembrane region" description="Helical" evidence="6">
    <location>
        <begin position="134"/>
        <end position="154"/>
    </location>
</feature>
<keyword evidence="6" id="KW-0812">Transmembrane</keyword>
<dbReference type="SMART" id="SM00744">
    <property type="entry name" value="RINGv"/>
    <property type="match status" value="1"/>
</dbReference>
<sequence length="389" mass="44741">MSTCGPERRNADDTLIHTASMRSDTASEPQETAAESNVMDASADPDTLVQNGDSTAFSLMHYMNAPPLRNFVGDPIGNQEDRETQRVIANRNFLIRVIIYANLLAAMLFSGLLIWSIFIFEIRLYEWQRSPSKVLIFFWLMRMLLRIALNVWFIRYHYQRLQAPSIVGYCAKAYDIGSWLWLLFAIYYTILNPRESLSTFSCKLCFFLIWVTIACYISPILTYTLLCITVYPIIYLLVRWRQNGSLSPGLPKKFIQQMDVMRFDAVLARIQRGETKPRRMSKTGSGLGTKRPSNTVVTMDGTDTNEASPPKNTDSPGQSFNDFTVSDRLCAICIMEIEDNEKIFVMPCDIRHFFHRECLKKWFKRSRICPICRVDIGNLSDMRKSVDNG</sequence>
<accession>A0A9W5TC76</accession>
<dbReference type="EMBL" id="BLIY01000017">
    <property type="protein sequence ID" value="GFE55006.1"/>
    <property type="molecule type" value="Genomic_DNA"/>
</dbReference>
<feature type="transmembrane region" description="Helical" evidence="6">
    <location>
        <begin position="166"/>
        <end position="187"/>
    </location>
</feature>
<reference evidence="8" key="1">
    <citation type="submission" date="2019-12" db="EMBL/GenBank/DDBJ databases">
        <title>Genome sequence of Babesia ovis.</title>
        <authorList>
            <person name="Yamagishi J."/>
            <person name="Sevinc F."/>
            <person name="Xuan X."/>
        </authorList>
    </citation>
    <scope>NUCLEOTIDE SEQUENCE</scope>
    <source>
        <strain evidence="8">Selcuk</strain>
    </source>
</reference>
<dbReference type="Proteomes" id="UP001057455">
    <property type="component" value="Unassembled WGS sequence"/>
</dbReference>
<feature type="domain" description="RING-type" evidence="7">
    <location>
        <begin position="330"/>
        <end position="373"/>
    </location>
</feature>
<gene>
    <name evidence="8" type="ORF">BaOVIS_024100</name>
</gene>
<evidence type="ECO:0000256" key="1">
    <source>
        <dbReference type="ARBA" id="ARBA00022723"/>
    </source>
</evidence>
<evidence type="ECO:0000256" key="2">
    <source>
        <dbReference type="ARBA" id="ARBA00022771"/>
    </source>
</evidence>
<dbReference type="SUPFAM" id="SSF57850">
    <property type="entry name" value="RING/U-box"/>
    <property type="match status" value="1"/>
</dbReference>
<evidence type="ECO:0000259" key="7">
    <source>
        <dbReference type="PROSITE" id="PS50089"/>
    </source>
</evidence>
<dbReference type="InterPro" id="IPR052788">
    <property type="entry name" value="RING-type_E3_ligase_ATL"/>
</dbReference>
<dbReference type="AlphaFoldDB" id="A0A9W5TC76"/>
<dbReference type="Pfam" id="PF13639">
    <property type="entry name" value="zf-RING_2"/>
    <property type="match status" value="1"/>
</dbReference>
<keyword evidence="1" id="KW-0479">Metal-binding</keyword>
<evidence type="ECO:0000256" key="4">
    <source>
        <dbReference type="PROSITE-ProRule" id="PRU00175"/>
    </source>
</evidence>
<keyword evidence="9" id="KW-1185">Reference proteome</keyword>
<dbReference type="InterPro" id="IPR013083">
    <property type="entry name" value="Znf_RING/FYVE/PHD"/>
</dbReference>
<proteinExistence type="predicted"/>
<dbReference type="InterPro" id="IPR011016">
    <property type="entry name" value="Znf_RING-CH"/>
</dbReference>
<name>A0A9W5TC76_BABOV</name>
<organism evidence="8 9">
    <name type="scientific">Babesia ovis</name>
    <dbReference type="NCBI Taxonomy" id="5869"/>
    <lineage>
        <taxon>Eukaryota</taxon>
        <taxon>Sar</taxon>
        <taxon>Alveolata</taxon>
        <taxon>Apicomplexa</taxon>
        <taxon>Aconoidasida</taxon>
        <taxon>Piroplasmida</taxon>
        <taxon>Babesiidae</taxon>
        <taxon>Babesia</taxon>
    </lineage>
</organism>
<evidence type="ECO:0000256" key="3">
    <source>
        <dbReference type="ARBA" id="ARBA00022833"/>
    </source>
</evidence>
<evidence type="ECO:0000313" key="9">
    <source>
        <dbReference type="Proteomes" id="UP001057455"/>
    </source>
</evidence>
<feature type="compositionally biased region" description="Polar residues" evidence="5">
    <location>
        <begin position="20"/>
        <end position="35"/>
    </location>
</feature>
<feature type="region of interest" description="Disordered" evidence="5">
    <location>
        <begin position="20"/>
        <end position="44"/>
    </location>
</feature>
<feature type="transmembrane region" description="Helical" evidence="6">
    <location>
        <begin position="93"/>
        <end position="122"/>
    </location>
</feature>
<feature type="compositionally biased region" description="Polar residues" evidence="5">
    <location>
        <begin position="291"/>
        <end position="320"/>
    </location>
</feature>